<dbReference type="GeneID" id="63799895"/>
<dbReference type="EMBL" id="MCFD01000004">
    <property type="protein sequence ID" value="ORX71364.1"/>
    <property type="molecule type" value="Genomic_DNA"/>
</dbReference>
<evidence type="ECO:0000313" key="1">
    <source>
        <dbReference type="EMBL" id="ORX71364.1"/>
    </source>
</evidence>
<protein>
    <submittedName>
        <fullName evidence="1">Uncharacterized protein</fullName>
    </submittedName>
</protein>
<sequence>MTRKSARLGSIWPVVQIRPWAAAAIKTAMLLSTTAGPGESRRVESRTYILLALFAHLHIESNTIPPHLFPL</sequence>
<dbReference type="Proteomes" id="UP000193922">
    <property type="component" value="Unassembled WGS sequence"/>
</dbReference>
<dbReference type="AlphaFoldDB" id="A0A1Y1WDW7"/>
<name>A0A1Y1WDW7_9FUNG</name>
<dbReference type="RefSeq" id="XP_040744879.1">
    <property type="nucleotide sequence ID" value="XM_040883247.1"/>
</dbReference>
<accession>A0A1Y1WDW7</accession>
<reference evidence="1 2" key="1">
    <citation type="submission" date="2016-07" db="EMBL/GenBank/DDBJ databases">
        <title>Pervasive Adenine N6-methylation of Active Genes in Fungi.</title>
        <authorList>
            <consortium name="DOE Joint Genome Institute"/>
            <person name="Mondo S.J."/>
            <person name="Dannebaum R.O."/>
            <person name="Kuo R.C."/>
            <person name="Labutti K."/>
            <person name="Haridas S."/>
            <person name="Kuo A."/>
            <person name="Salamov A."/>
            <person name="Ahrendt S.R."/>
            <person name="Lipzen A."/>
            <person name="Sullivan W."/>
            <person name="Andreopoulos W.B."/>
            <person name="Clum A."/>
            <person name="Lindquist E."/>
            <person name="Daum C."/>
            <person name="Ramamoorthy G.K."/>
            <person name="Gryganskyi A."/>
            <person name="Culley D."/>
            <person name="Magnuson J.K."/>
            <person name="James T.Y."/>
            <person name="O'Malley M.A."/>
            <person name="Stajich J.E."/>
            <person name="Spatafora J.W."/>
            <person name="Visel A."/>
            <person name="Grigoriev I.V."/>
        </authorList>
    </citation>
    <scope>NUCLEOTIDE SEQUENCE [LARGE SCALE GENOMIC DNA]</scope>
    <source>
        <strain evidence="1 2">ATCC 12442</strain>
    </source>
</reference>
<comment type="caution">
    <text evidence="1">The sequence shown here is derived from an EMBL/GenBank/DDBJ whole genome shotgun (WGS) entry which is preliminary data.</text>
</comment>
<organism evidence="1 2">
    <name type="scientific">Linderina pennispora</name>
    <dbReference type="NCBI Taxonomy" id="61395"/>
    <lineage>
        <taxon>Eukaryota</taxon>
        <taxon>Fungi</taxon>
        <taxon>Fungi incertae sedis</taxon>
        <taxon>Zoopagomycota</taxon>
        <taxon>Kickxellomycotina</taxon>
        <taxon>Kickxellomycetes</taxon>
        <taxon>Kickxellales</taxon>
        <taxon>Kickxellaceae</taxon>
        <taxon>Linderina</taxon>
    </lineage>
</organism>
<evidence type="ECO:0000313" key="2">
    <source>
        <dbReference type="Proteomes" id="UP000193922"/>
    </source>
</evidence>
<proteinExistence type="predicted"/>
<keyword evidence="2" id="KW-1185">Reference proteome</keyword>
<gene>
    <name evidence="1" type="ORF">DL89DRAFT_124394</name>
</gene>